<sequence>MTDVHARVARPHLGVSLPGLRFAVFSTRNFVFLVAVLAMNFTLMRPSPVDLLYIGSFLITLVHLTLFPQQEVTRRTLTFSLILGAWAVSYMLASLPHLSEEFVTFELLAKTFAISIGFIGAFVSMSWERRHFETFMKVYIVSCVIASVLGAVGFVLQHPQLTWDGRARALIDDPNMYGTFLIPAAVFCAYMLARPRSSKLLLLGAMALILLGILLSFSRIAIVAAAFCLFGYIFYQNRRHPRRLVLIGSGVLIIGISLFGVASLISAEFTEILLDRLTFAKAYDLGEQGRYNRYLLVLPMIAQNPIGIGVLQLEKIFPEPIHNIWLSSFVNYGWGGGVAWVTLVITSFVVSLRNHRRTGSEIPIVLLFSLIGVVLGASLHEGEHWRHMWLCFGLIWGFSVARFAPPAKPASQRRAPSEPARGTSARLAQRKSAYPSGQSAPAR</sequence>
<evidence type="ECO:0000313" key="8">
    <source>
        <dbReference type="EMBL" id="MFD2646217.1"/>
    </source>
</evidence>
<dbReference type="GO" id="GO:0016874">
    <property type="term" value="F:ligase activity"/>
    <property type="evidence" value="ECO:0007669"/>
    <property type="project" value="UniProtKB-KW"/>
</dbReference>
<name>A0ABW5QEJ6_9HYPH</name>
<dbReference type="InterPro" id="IPR007016">
    <property type="entry name" value="O-antigen_ligase-rel_domated"/>
</dbReference>
<feature type="transmembrane region" description="Helical" evidence="6">
    <location>
        <begin position="107"/>
        <end position="126"/>
    </location>
</feature>
<keyword evidence="9" id="KW-1185">Reference proteome</keyword>
<feature type="region of interest" description="Disordered" evidence="5">
    <location>
        <begin position="408"/>
        <end position="443"/>
    </location>
</feature>
<protein>
    <submittedName>
        <fullName evidence="8">O-antigen ligase family protein</fullName>
    </submittedName>
</protein>
<dbReference type="PANTHER" id="PTHR37422:SF21">
    <property type="entry name" value="EXOQ-LIKE PROTEIN"/>
    <property type="match status" value="1"/>
</dbReference>
<dbReference type="InterPro" id="IPR051533">
    <property type="entry name" value="WaaL-like"/>
</dbReference>
<feature type="domain" description="O-antigen ligase-related" evidence="7">
    <location>
        <begin position="205"/>
        <end position="341"/>
    </location>
</feature>
<reference evidence="9" key="1">
    <citation type="journal article" date="2019" name="Int. J. Syst. Evol. Microbiol.">
        <title>The Global Catalogue of Microorganisms (GCM) 10K type strain sequencing project: providing services to taxonomists for standard genome sequencing and annotation.</title>
        <authorList>
            <consortium name="The Broad Institute Genomics Platform"/>
            <consortium name="The Broad Institute Genome Sequencing Center for Infectious Disease"/>
            <person name="Wu L."/>
            <person name="Ma J."/>
        </authorList>
    </citation>
    <scope>NUCLEOTIDE SEQUENCE [LARGE SCALE GENOMIC DNA]</scope>
    <source>
        <strain evidence="9">CCM 7427</strain>
    </source>
</reference>
<dbReference type="RefSeq" id="WP_386830658.1">
    <property type="nucleotide sequence ID" value="NZ_JBHUNP010000001.1"/>
</dbReference>
<organism evidence="8 9">
    <name type="scientific">Devosia albogilva</name>
    <dbReference type="NCBI Taxonomy" id="429726"/>
    <lineage>
        <taxon>Bacteria</taxon>
        <taxon>Pseudomonadati</taxon>
        <taxon>Pseudomonadota</taxon>
        <taxon>Alphaproteobacteria</taxon>
        <taxon>Hyphomicrobiales</taxon>
        <taxon>Devosiaceae</taxon>
        <taxon>Devosia</taxon>
    </lineage>
</organism>
<gene>
    <name evidence="8" type="ORF">ACFSX5_00235</name>
</gene>
<dbReference type="Pfam" id="PF04932">
    <property type="entry name" value="Wzy_C"/>
    <property type="match status" value="1"/>
</dbReference>
<evidence type="ECO:0000256" key="4">
    <source>
        <dbReference type="ARBA" id="ARBA00023136"/>
    </source>
</evidence>
<feature type="transmembrane region" description="Helical" evidence="6">
    <location>
        <begin position="200"/>
        <end position="233"/>
    </location>
</feature>
<feature type="transmembrane region" description="Helical" evidence="6">
    <location>
        <begin position="138"/>
        <end position="156"/>
    </location>
</feature>
<feature type="transmembrane region" description="Helical" evidence="6">
    <location>
        <begin position="332"/>
        <end position="350"/>
    </location>
</feature>
<feature type="transmembrane region" description="Helical" evidence="6">
    <location>
        <begin position="51"/>
        <end position="69"/>
    </location>
</feature>
<evidence type="ECO:0000256" key="5">
    <source>
        <dbReference type="SAM" id="MobiDB-lite"/>
    </source>
</evidence>
<feature type="transmembrane region" description="Helical" evidence="6">
    <location>
        <begin position="362"/>
        <end position="380"/>
    </location>
</feature>
<keyword evidence="3 6" id="KW-1133">Transmembrane helix</keyword>
<evidence type="ECO:0000313" key="9">
    <source>
        <dbReference type="Proteomes" id="UP001597521"/>
    </source>
</evidence>
<dbReference type="Proteomes" id="UP001597521">
    <property type="component" value="Unassembled WGS sequence"/>
</dbReference>
<evidence type="ECO:0000256" key="2">
    <source>
        <dbReference type="ARBA" id="ARBA00022692"/>
    </source>
</evidence>
<feature type="transmembrane region" description="Helical" evidence="6">
    <location>
        <begin position="176"/>
        <end position="193"/>
    </location>
</feature>
<evidence type="ECO:0000256" key="3">
    <source>
        <dbReference type="ARBA" id="ARBA00022989"/>
    </source>
</evidence>
<feature type="transmembrane region" description="Helical" evidence="6">
    <location>
        <begin position="294"/>
        <end position="312"/>
    </location>
</feature>
<feature type="transmembrane region" description="Helical" evidence="6">
    <location>
        <begin position="20"/>
        <end position="39"/>
    </location>
</feature>
<keyword evidence="4 6" id="KW-0472">Membrane</keyword>
<keyword evidence="8" id="KW-0436">Ligase</keyword>
<feature type="transmembrane region" description="Helical" evidence="6">
    <location>
        <begin position="76"/>
        <end position="95"/>
    </location>
</feature>
<dbReference type="EMBL" id="JBHUNP010000001">
    <property type="protein sequence ID" value="MFD2646217.1"/>
    <property type="molecule type" value="Genomic_DNA"/>
</dbReference>
<evidence type="ECO:0000256" key="6">
    <source>
        <dbReference type="SAM" id="Phobius"/>
    </source>
</evidence>
<dbReference type="PANTHER" id="PTHR37422">
    <property type="entry name" value="TEICHURONIC ACID BIOSYNTHESIS PROTEIN TUAE"/>
    <property type="match status" value="1"/>
</dbReference>
<feature type="transmembrane region" description="Helical" evidence="6">
    <location>
        <begin position="386"/>
        <end position="404"/>
    </location>
</feature>
<comment type="subcellular location">
    <subcellularLocation>
        <location evidence="1">Membrane</location>
        <topology evidence="1">Multi-pass membrane protein</topology>
    </subcellularLocation>
</comment>
<feature type="transmembrane region" description="Helical" evidence="6">
    <location>
        <begin position="245"/>
        <end position="274"/>
    </location>
</feature>
<evidence type="ECO:0000259" key="7">
    <source>
        <dbReference type="Pfam" id="PF04932"/>
    </source>
</evidence>
<keyword evidence="2 6" id="KW-0812">Transmembrane</keyword>
<proteinExistence type="predicted"/>
<evidence type="ECO:0000256" key="1">
    <source>
        <dbReference type="ARBA" id="ARBA00004141"/>
    </source>
</evidence>
<accession>A0ABW5QEJ6</accession>
<comment type="caution">
    <text evidence="8">The sequence shown here is derived from an EMBL/GenBank/DDBJ whole genome shotgun (WGS) entry which is preliminary data.</text>
</comment>